<protein>
    <submittedName>
        <fullName evidence="2">Uncharacterized protein</fullName>
    </submittedName>
</protein>
<dbReference type="Proteomes" id="UP000192783">
    <property type="component" value="Unassembled WGS sequence"/>
</dbReference>
<feature type="transmembrane region" description="Helical" evidence="1">
    <location>
        <begin position="5"/>
        <end position="24"/>
    </location>
</feature>
<keyword evidence="3" id="KW-1185">Reference proteome</keyword>
<keyword evidence="1" id="KW-1133">Transmembrane helix</keyword>
<evidence type="ECO:0000313" key="2">
    <source>
        <dbReference type="EMBL" id="SMC20109.1"/>
    </source>
</evidence>
<gene>
    <name evidence="2" type="ORF">SAMN02746041_00818</name>
</gene>
<dbReference type="RefSeq" id="WP_084056548.1">
    <property type="nucleotide sequence ID" value="NZ_FWXF01000003.1"/>
</dbReference>
<dbReference type="STRING" id="1121390.SAMN02746041_00818"/>
<proteinExistence type="predicted"/>
<reference evidence="2 3" key="1">
    <citation type="submission" date="2017-04" db="EMBL/GenBank/DDBJ databases">
        <authorList>
            <person name="Afonso C.L."/>
            <person name="Miller P.J."/>
            <person name="Scott M.A."/>
            <person name="Spackman E."/>
            <person name="Goraichik I."/>
            <person name="Dimitrov K.M."/>
            <person name="Suarez D.L."/>
            <person name="Swayne D.E."/>
        </authorList>
    </citation>
    <scope>NUCLEOTIDE SEQUENCE [LARGE SCALE GENOMIC DNA]</scope>
    <source>
        <strain evidence="2 3">DSM 13146</strain>
    </source>
</reference>
<dbReference type="EMBL" id="FWXF01000003">
    <property type="protein sequence ID" value="SMC20109.1"/>
    <property type="molecule type" value="Genomic_DNA"/>
</dbReference>
<evidence type="ECO:0000256" key="1">
    <source>
        <dbReference type="SAM" id="Phobius"/>
    </source>
</evidence>
<evidence type="ECO:0000313" key="3">
    <source>
        <dbReference type="Proteomes" id="UP000192783"/>
    </source>
</evidence>
<name>A0A1W1X864_9BACT</name>
<keyword evidence="1" id="KW-0812">Transmembrane</keyword>
<keyword evidence="1" id="KW-0472">Membrane</keyword>
<dbReference type="AlphaFoldDB" id="A0A1W1X864"/>
<feature type="transmembrane region" description="Helical" evidence="1">
    <location>
        <begin position="66"/>
        <end position="91"/>
    </location>
</feature>
<organism evidence="2 3">
    <name type="scientific">Desulfacinum hydrothermale DSM 13146</name>
    <dbReference type="NCBI Taxonomy" id="1121390"/>
    <lineage>
        <taxon>Bacteria</taxon>
        <taxon>Pseudomonadati</taxon>
        <taxon>Thermodesulfobacteriota</taxon>
        <taxon>Syntrophobacteria</taxon>
        <taxon>Syntrophobacterales</taxon>
        <taxon>Syntrophobacteraceae</taxon>
        <taxon>Desulfacinum</taxon>
    </lineage>
</organism>
<sequence>MHNRLLFYWSLSELAGLYLLWEGLYRWDQIVGFLAAHGLSMALALAVCISLVSTDARLRDRVVNRHFLVILGAVGLVPVVGPVTVLIWGTFLRSYPIYPVRKEAFDVVDANVLGEIRQYFQVRAIPVAEALLIGTASREVAMRMVSVLEEMDWSDRKANVLKYVVKLSPHQNVVLMAIDALTQRLDGILRELAAEEAKEAPDALRVARLYHEICYLDLCDPAMRQEYLAKACDWALRAYREEETEENALHAVKYLLRLNRVEEAEAIYHQTRERGRYFLPHWISFELELALKKRDWQTFENLTFLIEQGSGVFISERIKKAARAWERVRTSAWL</sequence>
<feature type="transmembrane region" description="Helical" evidence="1">
    <location>
        <begin position="30"/>
        <end position="54"/>
    </location>
</feature>
<accession>A0A1W1X864</accession>